<keyword evidence="1" id="KW-1133">Transmembrane helix</keyword>
<feature type="transmembrane region" description="Helical" evidence="1">
    <location>
        <begin position="7"/>
        <end position="33"/>
    </location>
</feature>
<organism evidence="2">
    <name type="scientific">human gut metagenome</name>
    <dbReference type="NCBI Taxonomy" id="408170"/>
    <lineage>
        <taxon>unclassified sequences</taxon>
        <taxon>metagenomes</taxon>
        <taxon>organismal metagenomes</taxon>
    </lineage>
</organism>
<evidence type="ECO:0000313" key="2">
    <source>
        <dbReference type="EMBL" id="ETJ34164.1"/>
    </source>
</evidence>
<name>W1XZ70_9ZZZZ</name>
<reference evidence="2" key="1">
    <citation type="submission" date="2013-12" db="EMBL/GenBank/DDBJ databases">
        <title>A Varibaculum cambriense genome reconstructed from a premature infant gut community with otherwise low bacterial novelty that shifts toward anaerobic metabolism during the third week of life.</title>
        <authorList>
            <person name="Brown C.T."/>
            <person name="Sharon I."/>
            <person name="Thomas B.C."/>
            <person name="Castelle C.J."/>
            <person name="Morowitz M.J."/>
            <person name="Banfield J.F."/>
        </authorList>
    </citation>
    <scope>NUCLEOTIDE SEQUENCE</scope>
</reference>
<accession>W1XZ70</accession>
<feature type="non-terminal residue" evidence="2">
    <location>
        <position position="97"/>
    </location>
</feature>
<protein>
    <submittedName>
        <fullName evidence="2">FtsK/SpoIIIE family protein</fullName>
    </submittedName>
</protein>
<dbReference type="EMBL" id="AZMM01011409">
    <property type="protein sequence ID" value="ETJ34164.1"/>
    <property type="molecule type" value="Genomic_DNA"/>
</dbReference>
<proteinExistence type="predicted"/>
<evidence type="ECO:0000256" key="1">
    <source>
        <dbReference type="SAM" id="Phobius"/>
    </source>
</evidence>
<comment type="caution">
    <text evidence="2">The sequence shown here is derived from an EMBL/GenBank/DDBJ whole genome shotgun (WGS) entry which is preliminary data.</text>
</comment>
<sequence length="97" mass="10750">GITVYNLIRLLVGSLAYVAIFSLLIYLFFFKWIHKQEGLLAGFFFIFAGLLLIFQAYLVWKLSMANAIFQGTIGQIFKDLTSFQVTSFAGGGLLGVG</sequence>
<dbReference type="AlphaFoldDB" id="W1XZ70"/>
<feature type="non-terminal residue" evidence="2">
    <location>
        <position position="1"/>
    </location>
</feature>
<gene>
    <name evidence="2" type="ORF">Q604_UNBC11409G0001</name>
</gene>
<feature type="transmembrane region" description="Helical" evidence="1">
    <location>
        <begin position="39"/>
        <end position="60"/>
    </location>
</feature>
<keyword evidence="1" id="KW-0812">Transmembrane</keyword>
<keyword evidence="1" id="KW-0472">Membrane</keyword>